<dbReference type="GO" id="GO:0046872">
    <property type="term" value="F:metal ion binding"/>
    <property type="evidence" value="ECO:0007669"/>
    <property type="project" value="UniProtKB-KW"/>
</dbReference>
<keyword evidence="5" id="KW-0411">Iron-sulfur</keyword>
<reference evidence="8" key="1">
    <citation type="submission" date="2020-07" db="EMBL/GenBank/DDBJ databases">
        <title>Huge and variable diversity of episymbiotic CPR bacteria and DPANN archaea in groundwater ecosystems.</title>
        <authorList>
            <person name="He C.Y."/>
            <person name="Keren R."/>
            <person name="Whittaker M."/>
            <person name="Farag I.F."/>
            <person name="Doudna J."/>
            <person name="Cate J.H.D."/>
            <person name="Banfield J.F."/>
        </authorList>
    </citation>
    <scope>NUCLEOTIDE SEQUENCE</scope>
    <source>
        <strain evidence="8">NC_groundwater_672_Ag_B-0.1um_62_36</strain>
    </source>
</reference>
<evidence type="ECO:0000313" key="8">
    <source>
        <dbReference type="EMBL" id="MBI2876049.1"/>
    </source>
</evidence>
<organism evidence="8 9">
    <name type="scientific">Tectimicrobiota bacterium</name>
    <dbReference type="NCBI Taxonomy" id="2528274"/>
    <lineage>
        <taxon>Bacteria</taxon>
        <taxon>Pseudomonadati</taxon>
        <taxon>Nitrospinota/Tectimicrobiota group</taxon>
        <taxon>Candidatus Tectimicrobiota</taxon>
    </lineage>
</organism>
<sequence length="353" mass="39874">MIFPLEEIGSSSWDRGESPDYLRISLAAAITLRLKPGLFYRNARLGCLNLLLTYRDGCLASCAYCGLSQRREGEFGQKSFIRVEWPTYPLEQILSHLATAPDIQRICLSMVTHPRVARDSLSIVQRLREASPLPISLLATPTSLQRADLEGFHQAGVQILSVAIDGATEELFQKYRSVCGPHRWNPYWDFLQTAAEVFDPGRVGCHLIAGLGETEKEMVEAIQRVKGLGGRTHIFSFYPEQGSALEGRRPCPAPQYRRVQLARYLIDEGLASADAMRYDEKERIRDFGLPDERLQAVVRSGQPFETSGCPGQGQRVACNRPYGDGPPRDIRSYPFALEARDIRRVERQLWNYR</sequence>
<dbReference type="SUPFAM" id="SSF102114">
    <property type="entry name" value="Radical SAM enzymes"/>
    <property type="match status" value="1"/>
</dbReference>
<comment type="cofactor">
    <cofactor evidence="1">
        <name>[4Fe-4S] cluster</name>
        <dbReference type="ChEBI" id="CHEBI:49883"/>
    </cofactor>
</comment>
<dbReference type="InterPro" id="IPR058240">
    <property type="entry name" value="rSAM_sf"/>
</dbReference>
<dbReference type="SFLD" id="SFLDG01098">
    <property type="entry name" value="Uncharacterised_Radical_SAM_Su"/>
    <property type="match status" value="1"/>
</dbReference>
<evidence type="ECO:0000256" key="2">
    <source>
        <dbReference type="ARBA" id="ARBA00022691"/>
    </source>
</evidence>
<feature type="domain" description="Radical SAM core" evidence="7">
    <location>
        <begin position="42"/>
        <end position="277"/>
    </location>
</feature>
<dbReference type="EMBL" id="JACPRF010000127">
    <property type="protein sequence ID" value="MBI2876049.1"/>
    <property type="molecule type" value="Genomic_DNA"/>
</dbReference>
<protein>
    <submittedName>
        <fullName evidence="8">Radical SAM protein</fullName>
    </submittedName>
</protein>
<name>A0A932CMV4_UNCTE</name>
<dbReference type="SMART" id="SM00729">
    <property type="entry name" value="Elp3"/>
    <property type="match status" value="1"/>
</dbReference>
<dbReference type="GO" id="GO:0051536">
    <property type="term" value="F:iron-sulfur cluster binding"/>
    <property type="evidence" value="ECO:0007669"/>
    <property type="project" value="UniProtKB-KW"/>
</dbReference>
<dbReference type="Pfam" id="PF04055">
    <property type="entry name" value="Radical_SAM"/>
    <property type="match status" value="1"/>
</dbReference>
<gene>
    <name evidence="8" type="ORF">HYY20_04135</name>
</gene>
<dbReference type="AlphaFoldDB" id="A0A932CMV4"/>
<dbReference type="PROSITE" id="PS51918">
    <property type="entry name" value="RADICAL_SAM"/>
    <property type="match status" value="1"/>
</dbReference>
<dbReference type="InterPro" id="IPR013785">
    <property type="entry name" value="Aldolase_TIM"/>
</dbReference>
<evidence type="ECO:0000256" key="6">
    <source>
        <dbReference type="SAM" id="MobiDB-lite"/>
    </source>
</evidence>
<dbReference type="GO" id="GO:0003824">
    <property type="term" value="F:catalytic activity"/>
    <property type="evidence" value="ECO:0007669"/>
    <property type="project" value="InterPro"/>
</dbReference>
<proteinExistence type="predicted"/>
<accession>A0A932CMV4</accession>
<dbReference type="Gene3D" id="3.20.20.70">
    <property type="entry name" value="Aldolase class I"/>
    <property type="match status" value="1"/>
</dbReference>
<evidence type="ECO:0000256" key="3">
    <source>
        <dbReference type="ARBA" id="ARBA00022723"/>
    </source>
</evidence>
<comment type="caution">
    <text evidence="8">The sequence shown here is derived from an EMBL/GenBank/DDBJ whole genome shotgun (WGS) entry which is preliminary data.</text>
</comment>
<dbReference type="Proteomes" id="UP000769766">
    <property type="component" value="Unassembled WGS sequence"/>
</dbReference>
<dbReference type="InterPro" id="IPR007197">
    <property type="entry name" value="rSAM"/>
</dbReference>
<evidence type="ECO:0000259" key="7">
    <source>
        <dbReference type="PROSITE" id="PS51918"/>
    </source>
</evidence>
<dbReference type="InterPro" id="IPR006638">
    <property type="entry name" value="Elp3/MiaA/NifB-like_rSAM"/>
</dbReference>
<keyword evidence="3" id="KW-0479">Metal-binding</keyword>
<dbReference type="SFLD" id="SFLDS00029">
    <property type="entry name" value="Radical_SAM"/>
    <property type="match status" value="1"/>
</dbReference>
<evidence type="ECO:0000256" key="1">
    <source>
        <dbReference type="ARBA" id="ARBA00001966"/>
    </source>
</evidence>
<feature type="region of interest" description="Disordered" evidence="6">
    <location>
        <begin position="303"/>
        <end position="325"/>
    </location>
</feature>
<evidence type="ECO:0000313" key="9">
    <source>
        <dbReference type="Proteomes" id="UP000769766"/>
    </source>
</evidence>
<evidence type="ECO:0000256" key="5">
    <source>
        <dbReference type="ARBA" id="ARBA00023014"/>
    </source>
</evidence>
<keyword evidence="2" id="KW-0949">S-adenosyl-L-methionine</keyword>
<keyword evidence="4" id="KW-0408">Iron</keyword>
<evidence type="ECO:0000256" key="4">
    <source>
        <dbReference type="ARBA" id="ARBA00023004"/>
    </source>
</evidence>